<evidence type="ECO:0000256" key="1">
    <source>
        <dbReference type="SAM" id="Phobius"/>
    </source>
</evidence>
<dbReference type="Proteomes" id="UP000276215">
    <property type="component" value="Unassembled WGS sequence"/>
</dbReference>
<keyword evidence="1" id="KW-0812">Transmembrane</keyword>
<keyword evidence="3" id="KW-1185">Reference proteome</keyword>
<accession>A0A3N4IT92</accession>
<reference evidence="2 3" key="1">
    <citation type="journal article" date="2018" name="Nat. Ecol. Evol.">
        <title>Pezizomycetes genomes reveal the molecular basis of ectomycorrhizal truffle lifestyle.</title>
        <authorList>
            <person name="Murat C."/>
            <person name="Payen T."/>
            <person name="Noel B."/>
            <person name="Kuo A."/>
            <person name="Morin E."/>
            <person name="Chen J."/>
            <person name="Kohler A."/>
            <person name="Krizsan K."/>
            <person name="Balestrini R."/>
            <person name="Da Silva C."/>
            <person name="Montanini B."/>
            <person name="Hainaut M."/>
            <person name="Levati E."/>
            <person name="Barry K.W."/>
            <person name="Belfiori B."/>
            <person name="Cichocki N."/>
            <person name="Clum A."/>
            <person name="Dockter R.B."/>
            <person name="Fauchery L."/>
            <person name="Guy J."/>
            <person name="Iotti M."/>
            <person name="Le Tacon F."/>
            <person name="Lindquist E.A."/>
            <person name="Lipzen A."/>
            <person name="Malagnac F."/>
            <person name="Mello A."/>
            <person name="Molinier V."/>
            <person name="Miyauchi S."/>
            <person name="Poulain J."/>
            <person name="Riccioni C."/>
            <person name="Rubini A."/>
            <person name="Sitrit Y."/>
            <person name="Splivallo R."/>
            <person name="Traeger S."/>
            <person name="Wang M."/>
            <person name="Zifcakova L."/>
            <person name="Wipf D."/>
            <person name="Zambonelli A."/>
            <person name="Paolocci F."/>
            <person name="Nowrousian M."/>
            <person name="Ottonello S."/>
            <person name="Baldrian P."/>
            <person name="Spatafora J.W."/>
            <person name="Henrissat B."/>
            <person name="Nagy L.G."/>
            <person name="Aury J.M."/>
            <person name="Wincker P."/>
            <person name="Grigoriev I.V."/>
            <person name="Bonfante P."/>
            <person name="Martin F.M."/>
        </authorList>
    </citation>
    <scope>NUCLEOTIDE SEQUENCE [LARGE SCALE GENOMIC DNA]</scope>
    <source>
        <strain evidence="2 3">120613-1</strain>
    </source>
</reference>
<feature type="transmembrane region" description="Helical" evidence="1">
    <location>
        <begin position="23"/>
        <end position="41"/>
    </location>
</feature>
<sequence length="55" mass="6469">MLICWIAANWIQSSAIHTKYVHIRHSNLIIILVPISLLITVREKSGLWMFVMFYP</sequence>
<proteinExistence type="predicted"/>
<protein>
    <submittedName>
        <fullName evidence="2">Uncharacterized protein</fullName>
    </submittedName>
</protein>
<keyword evidence="1" id="KW-0472">Membrane</keyword>
<dbReference type="AlphaFoldDB" id="A0A3N4IT92"/>
<evidence type="ECO:0000313" key="3">
    <source>
        <dbReference type="Proteomes" id="UP000276215"/>
    </source>
</evidence>
<gene>
    <name evidence="2" type="ORF">L873DRAFT_1822843</name>
</gene>
<keyword evidence="1" id="KW-1133">Transmembrane helix</keyword>
<name>A0A3N4IT92_9PEZI</name>
<evidence type="ECO:0000313" key="2">
    <source>
        <dbReference type="EMBL" id="RPA89412.1"/>
    </source>
</evidence>
<dbReference type="EMBL" id="ML120581">
    <property type="protein sequence ID" value="RPA89412.1"/>
    <property type="molecule type" value="Genomic_DNA"/>
</dbReference>
<organism evidence="2 3">
    <name type="scientific">Choiromyces venosus 120613-1</name>
    <dbReference type="NCBI Taxonomy" id="1336337"/>
    <lineage>
        <taxon>Eukaryota</taxon>
        <taxon>Fungi</taxon>
        <taxon>Dikarya</taxon>
        <taxon>Ascomycota</taxon>
        <taxon>Pezizomycotina</taxon>
        <taxon>Pezizomycetes</taxon>
        <taxon>Pezizales</taxon>
        <taxon>Tuberaceae</taxon>
        <taxon>Choiromyces</taxon>
    </lineage>
</organism>